<protein>
    <recommendedName>
        <fullName evidence="4">Secreted protein</fullName>
    </recommendedName>
</protein>
<evidence type="ECO:0000256" key="1">
    <source>
        <dbReference type="SAM" id="MobiDB-lite"/>
    </source>
</evidence>
<feature type="compositionally biased region" description="Basic and acidic residues" evidence="1">
    <location>
        <begin position="171"/>
        <end position="206"/>
    </location>
</feature>
<proteinExistence type="predicted"/>
<evidence type="ECO:0000313" key="2">
    <source>
        <dbReference type="EMBL" id="KRV48763.1"/>
    </source>
</evidence>
<dbReference type="eggNOG" id="ENOG5033TGM">
    <property type="taxonomic scope" value="Bacteria"/>
</dbReference>
<keyword evidence="3" id="KW-1185">Reference proteome</keyword>
<gene>
    <name evidence="2" type="ORF">AQ490_23105</name>
</gene>
<dbReference type="RefSeq" id="WP_018385241.1">
    <property type="nucleotide sequence ID" value="NZ_LLZU01000018.1"/>
</dbReference>
<accession>A0A0T6LRM2</accession>
<dbReference type="Proteomes" id="UP000050867">
    <property type="component" value="Unassembled WGS sequence"/>
</dbReference>
<reference evidence="2 3" key="1">
    <citation type="submission" date="2015-10" db="EMBL/GenBank/DDBJ databases">
        <title>Draft genome sequence of pyrrolomycin-producing Streptomyces vitaminophilus.</title>
        <authorList>
            <person name="Graham D.E."/>
            <person name="Mahan K.M."/>
            <person name="Klingeman D.M."/>
            <person name="Hettich R.L."/>
            <person name="Parry R.J."/>
        </authorList>
    </citation>
    <scope>NUCLEOTIDE SEQUENCE [LARGE SCALE GENOMIC DNA]</scope>
    <source>
        <strain evidence="2 3">ATCC 31673</strain>
    </source>
</reference>
<name>A0A0T6LRM2_WENVI</name>
<dbReference type="STRING" id="76728.AQ490_23105"/>
<evidence type="ECO:0008006" key="4">
    <source>
        <dbReference type="Google" id="ProtNLM"/>
    </source>
</evidence>
<dbReference type="OrthoDB" id="3866654at2"/>
<evidence type="ECO:0000313" key="3">
    <source>
        <dbReference type="Proteomes" id="UP000050867"/>
    </source>
</evidence>
<feature type="region of interest" description="Disordered" evidence="1">
    <location>
        <begin position="136"/>
        <end position="214"/>
    </location>
</feature>
<dbReference type="EMBL" id="LLZU01000018">
    <property type="protein sequence ID" value="KRV48763.1"/>
    <property type="molecule type" value="Genomic_DNA"/>
</dbReference>
<comment type="caution">
    <text evidence="2">The sequence shown here is derived from an EMBL/GenBank/DDBJ whole genome shotgun (WGS) entry which is preliminary data.</text>
</comment>
<sequence length="311" mass="32765">MSALSLVLLLLGAPVVVALCATILVSLAGLRRELASLRAQVRVPAEPTLTRACIRDAVSEALAEERERELAEARAFWAAQEAAQGHAAAPVAEGAAEPDAAEIPLSAELRAEFERQFGDALREAVDELALDEPTTVAQDTLGDGGPAALEPAENPGPAPDGSPPPRTSNTGEHRTDRDERGHQGDQDGREDEPAPDVRRHPSHPDFRPSPALGDRQRTLDRLEHLAETGTPLTDVRPGPLGTLDVYVFADDTMLCVTPGDHVASGRLTRALDHGRTARLLGGSGLGGGYTLTFGIGDSSVFVVADRVVASM</sequence>
<dbReference type="AlphaFoldDB" id="A0A0T6LRM2"/>
<feature type="compositionally biased region" description="Pro residues" evidence="1">
    <location>
        <begin position="154"/>
        <end position="166"/>
    </location>
</feature>
<organism evidence="2 3">
    <name type="scientific">Wenjunlia vitaminophila</name>
    <name type="common">Streptomyces vitaminophilus</name>
    <dbReference type="NCBI Taxonomy" id="76728"/>
    <lineage>
        <taxon>Bacteria</taxon>
        <taxon>Bacillati</taxon>
        <taxon>Actinomycetota</taxon>
        <taxon>Actinomycetes</taxon>
        <taxon>Kitasatosporales</taxon>
        <taxon>Streptomycetaceae</taxon>
        <taxon>Wenjunlia</taxon>
    </lineage>
</organism>